<reference evidence="3 4" key="1">
    <citation type="submission" date="2016-07" db="EMBL/GenBank/DDBJ databases">
        <title>Pervasive Adenine N6-methylation of Active Genes in Fungi.</title>
        <authorList>
            <consortium name="DOE Joint Genome Institute"/>
            <person name="Mondo S.J."/>
            <person name="Dannebaum R.O."/>
            <person name="Kuo R.C."/>
            <person name="Labutti K."/>
            <person name="Haridas S."/>
            <person name="Kuo A."/>
            <person name="Salamov A."/>
            <person name="Ahrendt S.R."/>
            <person name="Lipzen A."/>
            <person name="Sullivan W."/>
            <person name="Andreopoulos W.B."/>
            <person name="Clum A."/>
            <person name="Lindquist E."/>
            <person name="Daum C."/>
            <person name="Ramamoorthy G.K."/>
            <person name="Gryganskyi A."/>
            <person name="Culley D."/>
            <person name="Magnuson J.K."/>
            <person name="James T.Y."/>
            <person name="O'Malley M.A."/>
            <person name="Stajich J.E."/>
            <person name="Spatafora J.W."/>
            <person name="Visel A."/>
            <person name="Grigoriev I.V."/>
        </authorList>
    </citation>
    <scope>NUCLEOTIDE SEQUENCE [LARGE SCALE GENOMIC DNA]</scope>
    <source>
        <strain evidence="3 4">NRRL 3301</strain>
    </source>
</reference>
<dbReference type="OrthoDB" id="2427554at2759"/>
<feature type="compositionally biased region" description="Polar residues" evidence="1">
    <location>
        <begin position="159"/>
        <end position="171"/>
    </location>
</feature>
<evidence type="ECO:0000256" key="2">
    <source>
        <dbReference type="SAM" id="Phobius"/>
    </source>
</evidence>
<feature type="non-terminal residue" evidence="3">
    <location>
        <position position="1"/>
    </location>
</feature>
<dbReference type="AlphaFoldDB" id="A0A1X2GU31"/>
<gene>
    <name evidence="3" type="ORF">DM01DRAFT_1280387</name>
</gene>
<feature type="transmembrane region" description="Helical" evidence="2">
    <location>
        <begin position="21"/>
        <end position="45"/>
    </location>
</feature>
<dbReference type="GO" id="GO:0004366">
    <property type="term" value="F:glycerol-3-phosphate O-acyltransferase activity"/>
    <property type="evidence" value="ECO:0007669"/>
    <property type="project" value="TreeGrafter"/>
</dbReference>
<dbReference type="EMBL" id="MCGT01000003">
    <property type="protein sequence ID" value="ORX61489.1"/>
    <property type="molecule type" value="Genomic_DNA"/>
</dbReference>
<dbReference type="GO" id="GO:0008654">
    <property type="term" value="P:phospholipid biosynthetic process"/>
    <property type="evidence" value="ECO:0007669"/>
    <property type="project" value="TreeGrafter"/>
</dbReference>
<proteinExistence type="predicted"/>
<comment type="caution">
    <text evidence="3">The sequence shown here is derived from an EMBL/GenBank/DDBJ whole genome shotgun (WGS) entry which is preliminary data.</text>
</comment>
<evidence type="ECO:0000313" key="4">
    <source>
        <dbReference type="Proteomes" id="UP000242146"/>
    </source>
</evidence>
<dbReference type="PANTHER" id="PTHR31605">
    <property type="entry name" value="GLYCEROL-3-PHOSPHATE O-ACYLTRANSFERASE 1"/>
    <property type="match status" value="1"/>
</dbReference>
<evidence type="ECO:0000313" key="3">
    <source>
        <dbReference type="EMBL" id="ORX61489.1"/>
    </source>
</evidence>
<keyword evidence="2" id="KW-0472">Membrane</keyword>
<name>A0A1X2GU31_9FUNG</name>
<keyword evidence="2" id="KW-0812">Transmembrane</keyword>
<organism evidence="3 4">
    <name type="scientific">Hesseltinella vesiculosa</name>
    <dbReference type="NCBI Taxonomy" id="101127"/>
    <lineage>
        <taxon>Eukaryota</taxon>
        <taxon>Fungi</taxon>
        <taxon>Fungi incertae sedis</taxon>
        <taxon>Mucoromycota</taxon>
        <taxon>Mucoromycotina</taxon>
        <taxon>Mucoromycetes</taxon>
        <taxon>Mucorales</taxon>
        <taxon>Cunninghamellaceae</taxon>
        <taxon>Hesseltinella</taxon>
    </lineage>
</organism>
<feature type="region of interest" description="Disordered" evidence="1">
    <location>
        <begin position="128"/>
        <end position="171"/>
    </location>
</feature>
<dbReference type="Proteomes" id="UP000242146">
    <property type="component" value="Unassembled WGS sequence"/>
</dbReference>
<dbReference type="InterPro" id="IPR052744">
    <property type="entry name" value="GPAT/DAPAT"/>
</dbReference>
<keyword evidence="4" id="KW-1185">Reference proteome</keyword>
<protein>
    <submittedName>
        <fullName evidence="3">Uncharacterized protein</fullName>
    </submittedName>
</protein>
<sequence>EALAGSMVKISGKDVLATWKIIVAGLATPALYGIYSMLYFVFLVLRRPQLSTSSKLARVGLSWLVQPILHYMMMRLGDTGWDIYKSIKPLLLAIRNPEVGSLLRDMRLALAKDITAFVNAHAQDLLPAKHTSNDDTSAPEKQPSPVVPSPSPLLDKLNDSPSAPSPIQVSG</sequence>
<keyword evidence="2" id="KW-1133">Transmembrane helix</keyword>
<evidence type="ECO:0000256" key="1">
    <source>
        <dbReference type="SAM" id="MobiDB-lite"/>
    </source>
</evidence>
<accession>A0A1X2GU31</accession>
<dbReference type="PANTHER" id="PTHR31605:SF0">
    <property type="entry name" value="GLYCEROL-3-PHOSPHATE O-ACYLTRANSFERASE 1"/>
    <property type="match status" value="1"/>
</dbReference>
<dbReference type="GO" id="GO:0016287">
    <property type="term" value="F:glycerone-phosphate O-acyltransferase activity"/>
    <property type="evidence" value="ECO:0007669"/>
    <property type="project" value="TreeGrafter"/>
</dbReference>
<dbReference type="STRING" id="101127.A0A1X2GU31"/>